<gene>
    <name evidence="2" type="ORF">g.8767</name>
</gene>
<evidence type="ECO:0000313" key="2">
    <source>
        <dbReference type="EMBL" id="JAS31762.1"/>
    </source>
</evidence>
<name>A0A1B6E1G0_9HEMI</name>
<dbReference type="Pfam" id="PF01425">
    <property type="entry name" value="Amidase"/>
    <property type="match status" value="1"/>
</dbReference>
<feature type="domain" description="Amidase" evidence="1">
    <location>
        <begin position="4"/>
        <end position="429"/>
    </location>
</feature>
<sequence length="449" mass="49515">MNARLNAVVEERIDDSYLDAIDVDILVESGKKTPEEIERDTPLFGVPLSVKECCMLKGMSYAVGCLNREEKRATDDGDVVRLLRKAGAIPMVVSNQPELCMSQETNNLITGLTRNPYDQHRTVGGTSGGEAALVGSAASVIGIGSDIAGSLRCPAMFTGVFAHKPTAEVISLRGHYPVAKDTNFDKYLTIGPIVRYAEDLPLMLNIMSGSESKKLNLDKKVNVKSLKILYIEELENSFGLIPVENDIKDAIKKAINHFNAIGCDIKKADFEELSESPEISTSVLFNLKGLPDVFNEIDDPKNKPNLFIEILKSVFGLSMFSLSALTFNVMKNTNCFIPKSKTEHYSKLNESLRSKLLNHLGDNGVFILPTFPTSAHYHNMHLVRNFGTVYVNMITALRLPCTQVPMGLNRKGLPIGFQVAAAPYQDRLCFAVAKELERKFGGWIQPPSL</sequence>
<dbReference type="InterPro" id="IPR036928">
    <property type="entry name" value="AS_sf"/>
</dbReference>
<dbReference type="InterPro" id="IPR052739">
    <property type="entry name" value="FAAH2"/>
</dbReference>
<dbReference type="PANTHER" id="PTHR43372">
    <property type="entry name" value="FATTY-ACID AMIDE HYDROLASE"/>
    <property type="match status" value="1"/>
</dbReference>
<protein>
    <recommendedName>
        <fullName evidence="1">Amidase domain-containing protein</fullName>
    </recommendedName>
</protein>
<dbReference type="EMBL" id="GEDC01005536">
    <property type="protein sequence ID" value="JAS31762.1"/>
    <property type="molecule type" value="Transcribed_RNA"/>
</dbReference>
<dbReference type="PANTHER" id="PTHR43372:SF3">
    <property type="entry name" value="AT07710P-RELATED"/>
    <property type="match status" value="1"/>
</dbReference>
<organism evidence="2">
    <name type="scientific">Clastoptera arizonana</name>
    <name type="common">Arizona spittle bug</name>
    <dbReference type="NCBI Taxonomy" id="38151"/>
    <lineage>
        <taxon>Eukaryota</taxon>
        <taxon>Metazoa</taxon>
        <taxon>Ecdysozoa</taxon>
        <taxon>Arthropoda</taxon>
        <taxon>Hexapoda</taxon>
        <taxon>Insecta</taxon>
        <taxon>Pterygota</taxon>
        <taxon>Neoptera</taxon>
        <taxon>Paraneoptera</taxon>
        <taxon>Hemiptera</taxon>
        <taxon>Auchenorrhyncha</taxon>
        <taxon>Cercopoidea</taxon>
        <taxon>Clastopteridae</taxon>
        <taxon>Clastoptera</taxon>
    </lineage>
</organism>
<dbReference type="GO" id="GO:0012505">
    <property type="term" value="C:endomembrane system"/>
    <property type="evidence" value="ECO:0007669"/>
    <property type="project" value="TreeGrafter"/>
</dbReference>
<dbReference type="Gene3D" id="3.90.1300.10">
    <property type="entry name" value="Amidase signature (AS) domain"/>
    <property type="match status" value="1"/>
</dbReference>
<evidence type="ECO:0000259" key="1">
    <source>
        <dbReference type="Pfam" id="PF01425"/>
    </source>
</evidence>
<proteinExistence type="predicted"/>
<dbReference type="AlphaFoldDB" id="A0A1B6E1G0"/>
<reference evidence="2" key="1">
    <citation type="submission" date="2015-12" db="EMBL/GenBank/DDBJ databases">
        <title>De novo transcriptome assembly of four potential Pierce s Disease insect vectors from Arizona vineyards.</title>
        <authorList>
            <person name="Tassone E.E."/>
        </authorList>
    </citation>
    <scope>NUCLEOTIDE SEQUENCE</scope>
</reference>
<accession>A0A1B6E1G0</accession>
<dbReference type="SUPFAM" id="SSF75304">
    <property type="entry name" value="Amidase signature (AS) enzymes"/>
    <property type="match status" value="1"/>
</dbReference>
<dbReference type="InterPro" id="IPR023631">
    <property type="entry name" value="Amidase_dom"/>
</dbReference>